<feature type="binding site" evidence="1">
    <location>
        <begin position="152"/>
        <end position="159"/>
    </location>
    <ligand>
        <name>ATP</name>
        <dbReference type="ChEBI" id="CHEBI:30616"/>
    </ligand>
</feature>
<reference evidence="3 4" key="1">
    <citation type="submission" date="2017-02" db="EMBL/GenBank/DDBJ databases">
        <title>Complete genome sequence of Lactobacillus helveticus.</title>
        <authorList>
            <person name="Kim J.F."/>
            <person name="Chung Y."/>
            <person name="Kwak M."/>
        </authorList>
    </citation>
    <scope>NUCLEOTIDE SEQUENCE [LARGE SCALE GENOMIC DNA]</scope>
    <source>
        <strain evidence="3 4">LH5</strain>
    </source>
</reference>
<dbReference type="EMBL" id="CP019581">
    <property type="protein sequence ID" value="AZK91785.1"/>
    <property type="molecule type" value="Genomic_DNA"/>
</dbReference>
<sequence>MESLKGTRTPLCDYITQVVDARLAVETNDQSSISHSYVFLEEQLGKGLLFVLRYPSGMKLDAKTYFDLYDIIAPAISKEKTMIRPLTFQLVPIDNMPIETSVGFFFPWRNGRASRLVGSIEEILSDYDLNQEIPIMKGMTAKTNVRSYLITGNTGSGKTEAFKYFEQVFSKTTNRSGTKPAKIIIFDSKKGAGSRWAKRNNPEIELIVPKEGDRPEDYIPRCNRKLEQIVAEMNHRQDELYNFSNRITTDANELDVPPIWVMFEEFEGVTLGMSPLSAQIQDLYRLLTLIALLGRESLVGLCITSQIARNDVIPIPIRSQMLVKILLGVIDSTSTAYLFGDLSDNIPLPIGGKGSGIISINDGYHYGIEPVEMPTIYER</sequence>
<organism evidence="3 4">
    <name type="scientific">Lactobacillus helveticus</name>
    <name type="common">Lactobacillus suntoryeus</name>
    <dbReference type="NCBI Taxonomy" id="1587"/>
    <lineage>
        <taxon>Bacteria</taxon>
        <taxon>Bacillati</taxon>
        <taxon>Bacillota</taxon>
        <taxon>Bacilli</taxon>
        <taxon>Lactobacillales</taxon>
        <taxon>Lactobacillaceae</taxon>
        <taxon>Lactobacillus</taxon>
    </lineage>
</organism>
<feature type="domain" description="FtsK" evidence="2">
    <location>
        <begin position="120"/>
        <end position="336"/>
    </location>
</feature>
<accession>A0A3Q8SNR0</accession>
<dbReference type="PROSITE" id="PS50901">
    <property type="entry name" value="FTSK"/>
    <property type="match status" value="1"/>
</dbReference>
<dbReference type="AlphaFoldDB" id="A0A3Q8SNR0"/>
<gene>
    <name evidence="3" type="ORF">LH5_01546</name>
</gene>
<dbReference type="Proteomes" id="UP000267945">
    <property type="component" value="Chromosome"/>
</dbReference>
<evidence type="ECO:0000256" key="1">
    <source>
        <dbReference type="PROSITE-ProRule" id="PRU00289"/>
    </source>
</evidence>
<evidence type="ECO:0000313" key="3">
    <source>
        <dbReference type="EMBL" id="AZK91785.1"/>
    </source>
</evidence>
<dbReference type="Gene3D" id="3.40.50.300">
    <property type="entry name" value="P-loop containing nucleotide triphosphate hydrolases"/>
    <property type="match status" value="1"/>
</dbReference>
<dbReference type="GeneID" id="99757689"/>
<dbReference type="GO" id="GO:0005524">
    <property type="term" value="F:ATP binding"/>
    <property type="evidence" value="ECO:0007669"/>
    <property type="project" value="UniProtKB-UniRule"/>
</dbReference>
<dbReference type="InterPro" id="IPR002543">
    <property type="entry name" value="FtsK_dom"/>
</dbReference>
<evidence type="ECO:0000313" key="4">
    <source>
        <dbReference type="Proteomes" id="UP000267945"/>
    </source>
</evidence>
<keyword evidence="1" id="KW-0067">ATP-binding</keyword>
<proteinExistence type="predicted"/>
<name>A0A3Q8SNR0_LACHE</name>
<dbReference type="InterPro" id="IPR027417">
    <property type="entry name" value="P-loop_NTPase"/>
</dbReference>
<keyword evidence="1" id="KW-0547">Nucleotide-binding</keyword>
<protein>
    <recommendedName>
        <fullName evidence="2">FtsK domain-containing protein</fullName>
    </recommendedName>
</protein>
<dbReference type="GO" id="GO:0003677">
    <property type="term" value="F:DNA binding"/>
    <property type="evidence" value="ECO:0007669"/>
    <property type="project" value="InterPro"/>
</dbReference>
<evidence type="ECO:0000259" key="2">
    <source>
        <dbReference type="PROSITE" id="PS50901"/>
    </source>
</evidence>
<dbReference type="RefSeq" id="WP_172994466.1">
    <property type="nucleotide sequence ID" value="NZ_CP019581.1"/>
</dbReference>